<feature type="region of interest" description="Disordered" evidence="1">
    <location>
        <begin position="1"/>
        <end position="34"/>
    </location>
</feature>
<organism evidence="2 3">
    <name type="scientific">Caerostris extrusa</name>
    <name type="common">Bark spider</name>
    <name type="synonym">Caerostris bankana</name>
    <dbReference type="NCBI Taxonomy" id="172846"/>
    <lineage>
        <taxon>Eukaryota</taxon>
        <taxon>Metazoa</taxon>
        <taxon>Ecdysozoa</taxon>
        <taxon>Arthropoda</taxon>
        <taxon>Chelicerata</taxon>
        <taxon>Arachnida</taxon>
        <taxon>Araneae</taxon>
        <taxon>Araneomorphae</taxon>
        <taxon>Entelegynae</taxon>
        <taxon>Araneoidea</taxon>
        <taxon>Araneidae</taxon>
        <taxon>Caerostris</taxon>
    </lineage>
</organism>
<reference evidence="2 3" key="1">
    <citation type="submission" date="2021-06" db="EMBL/GenBank/DDBJ databases">
        <title>Caerostris extrusa draft genome.</title>
        <authorList>
            <person name="Kono N."/>
            <person name="Arakawa K."/>
        </authorList>
    </citation>
    <scope>NUCLEOTIDE SEQUENCE [LARGE SCALE GENOMIC DNA]</scope>
</reference>
<dbReference type="AlphaFoldDB" id="A0AAV4TYR7"/>
<accession>A0AAV4TYR7</accession>
<sequence>MDGTRNNSVTCNNGLGVEEKKKKKKTDNAPRPHAVFTQSPFKSFSVPSTFISLLTTPRLAVNCLINGAKKEESIVGFNTIRTPPNFASPSQARTFNGKVNTVDIPPDIEENTNDHLCQCPNDG</sequence>
<name>A0AAV4TYR7_CAEEX</name>
<feature type="compositionally biased region" description="Polar residues" evidence="1">
    <location>
        <begin position="1"/>
        <end position="13"/>
    </location>
</feature>
<evidence type="ECO:0000313" key="3">
    <source>
        <dbReference type="Proteomes" id="UP001054945"/>
    </source>
</evidence>
<evidence type="ECO:0000313" key="2">
    <source>
        <dbReference type="EMBL" id="GIY50142.1"/>
    </source>
</evidence>
<dbReference type="Proteomes" id="UP001054945">
    <property type="component" value="Unassembled WGS sequence"/>
</dbReference>
<proteinExistence type="predicted"/>
<comment type="caution">
    <text evidence="2">The sequence shown here is derived from an EMBL/GenBank/DDBJ whole genome shotgun (WGS) entry which is preliminary data.</text>
</comment>
<protein>
    <submittedName>
        <fullName evidence="2">Uncharacterized protein</fullName>
    </submittedName>
</protein>
<dbReference type="EMBL" id="BPLR01011943">
    <property type="protein sequence ID" value="GIY50142.1"/>
    <property type="molecule type" value="Genomic_DNA"/>
</dbReference>
<keyword evidence="3" id="KW-1185">Reference proteome</keyword>
<gene>
    <name evidence="2" type="ORF">CEXT_478881</name>
</gene>
<evidence type="ECO:0000256" key="1">
    <source>
        <dbReference type="SAM" id="MobiDB-lite"/>
    </source>
</evidence>